<dbReference type="PhylomeDB" id="T1IZI4"/>
<evidence type="ECO:0000256" key="9">
    <source>
        <dbReference type="ARBA" id="ARBA00038259"/>
    </source>
</evidence>
<proteinExistence type="inferred from homology"/>
<feature type="repeat" description="ANK" evidence="10">
    <location>
        <begin position="1072"/>
        <end position="1104"/>
    </location>
</feature>
<dbReference type="EnsemblMetazoa" id="SMAR006659-RA">
    <property type="protein sequence ID" value="SMAR006659-PA"/>
    <property type="gene ID" value="SMAR006659"/>
</dbReference>
<feature type="repeat" description="ANK" evidence="10">
    <location>
        <begin position="867"/>
        <end position="899"/>
    </location>
</feature>
<dbReference type="Pfam" id="PF12796">
    <property type="entry name" value="Ank_2"/>
    <property type="match status" value="2"/>
</dbReference>
<dbReference type="Pfam" id="PF24883">
    <property type="entry name" value="NPHP3_N"/>
    <property type="match status" value="1"/>
</dbReference>
<dbReference type="InterPro" id="IPR056884">
    <property type="entry name" value="NPHP3-like_N"/>
</dbReference>
<dbReference type="Gene3D" id="1.25.40.10">
    <property type="entry name" value="Tetratricopeptide repeat domain"/>
    <property type="match status" value="1"/>
</dbReference>
<evidence type="ECO:0000256" key="12">
    <source>
        <dbReference type="SAM" id="MobiDB-lite"/>
    </source>
</evidence>
<reference evidence="15" key="1">
    <citation type="submission" date="2011-05" db="EMBL/GenBank/DDBJ databases">
        <authorList>
            <person name="Richards S.R."/>
            <person name="Qu J."/>
            <person name="Jiang H."/>
            <person name="Jhangiani S.N."/>
            <person name="Agravi P."/>
            <person name="Goodspeed R."/>
            <person name="Gross S."/>
            <person name="Mandapat C."/>
            <person name="Jackson L."/>
            <person name="Mathew T."/>
            <person name="Pu L."/>
            <person name="Thornton R."/>
            <person name="Saada N."/>
            <person name="Wilczek-Boney K.B."/>
            <person name="Lee S."/>
            <person name="Kovar C."/>
            <person name="Wu Y."/>
            <person name="Scherer S.E."/>
            <person name="Worley K.C."/>
            <person name="Muzny D.M."/>
            <person name="Gibbs R."/>
        </authorList>
    </citation>
    <scope>NUCLEOTIDE SEQUENCE</scope>
    <source>
        <strain evidence="15">Brora</strain>
    </source>
</reference>
<dbReference type="Pfam" id="PF00023">
    <property type="entry name" value="Ank"/>
    <property type="match status" value="1"/>
</dbReference>
<evidence type="ECO:0000313" key="15">
    <source>
        <dbReference type="Proteomes" id="UP000014500"/>
    </source>
</evidence>
<evidence type="ECO:0000256" key="7">
    <source>
        <dbReference type="ARBA" id="ARBA00023043"/>
    </source>
</evidence>
<dbReference type="Gene3D" id="1.25.40.20">
    <property type="entry name" value="Ankyrin repeat-containing domain"/>
    <property type="match status" value="2"/>
</dbReference>
<dbReference type="SMART" id="SM00028">
    <property type="entry name" value="TPR"/>
    <property type="match status" value="3"/>
</dbReference>
<feature type="repeat" description="ANK" evidence="10">
    <location>
        <begin position="834"/>
        <end position="866"/>
    </location>
</feature>
<keyword evidence="1" id="KW-0597">Phosphoprotein</keyword>
<feature type="domain" description="RING-type" evidence="13">
    <location>
        <begin position="29"/>
        <end position="66"/>
    </location>
</feature>
<dbReference type="GO" id="GO:0008270">
    <property type="term" value="F:zinc ion binding"/>
    <property type="evidence" value="ECO:0007669"/>
    <property type="project" value="UniProtKB-KW"/>
</dbReference>
<dbReference type="PROSITE" id="PS50297">
    <property type="entry name" value="ANK_REP_REGION"/>
    <property type="match status" value="6"/>
</dbReference>
<comment type="similarity">
    <text evidence="9">Belongs to the TANC family.</text>
</comment>
<evidence type="ECO:0000256" key="11">
    <source>
        <dbReference type="PROSITE-ProRule" id="PRU00175"/>
    </source>
</evidence>
<evidence type="ECO:0000313" key="14">
    <source>
        <dbReference type="EnsemblMetazoa" id="SMAR006659-PA"/>
    </source>
</evidence>
<feature type="compositionally biased region" description="Low complexity" evidence="12">
    <location>
        <begin position="187"/>
        <end position="201"/>
    </location>
</feature>
<keyword evidence="3 11" id="KW-0863">Zinc-finger</keyword>
<dbReference type="EMBL" id="AFFK01020457">
    <property type="status" value="NOT_ANNOTATED_CDS"/>
    <property type="molecule type" value="Genomic_DNA"/>
</dbReference>
<dbReference type="PANTHER" id="PTHR24166:SF55">
    <property type="entry name" value="ROLLING PEBBLES, ISOFORM B"/>
    <property type="match status" value="1"/>
</dbReference>
<dbReference type="SUPFAM" id="SSF52540">
    <property type="entry name" value="P-loop containing nucleoside triphosphate hydrolases"/>
    <property type="match status" value="1"/>
</dbReference>
<dbReference type="SUPFAM" id="SSF48452">
    <property type="entry name" value="TPR-like"/>
    <property type="match status" value="1"/>
</dbReference>
<dbReference type="InterPro" id="IPR002110">
    <property type="entry name" value="Ankyrin_rpt"/>
</dbReference>
<evidence type="ECO:0000256" key="5">
    <source>
        <dbReference type="ARBA" id="ARBA00022833"/>
    </source>
</evidence>
<dbReference type="PROSITE" id="PS50089">
    <property type="entry name" value="ZF_RING_2"/>
    <property type="match status" value="1"/>
</dbReference>
<dbReference type="eggNOG" id="KOG0504">
    <property type="taxonomic scope" value="Eukaryota"/>
</dbReference>
<protein>
    <recommendedName>
        <fullName evidence="13">RING-type domain-containing protein</fullName>
    </recommendedName>
</protein>
<dbReference type="HOGENOM" id="CLU_001464_1_1_1"/>
<feature type="region of interest" description="Disordered" evidence="12">
    <location>
        <begin position="248"/>
        <end position="268"/>
    </location>
</feature>
<keyword evidence="4" id="KW-0802">TPR repeat</keyword>
<evidence type="ECO:0000256" key="6">
    <source>
        <dbReference type="ARBA" id="ARBA00023018"/>
    </source>
</evidence>
<dbReference type="InterPro" id="IPR019734">
    <property type="entry name" value="TPR_rpt"/>
</dbReference>
<reference evidence="14" key="2">
    <citation type="submission" date="2015-02" db="UniProtKB">
        <authorList>
            <consortium name="EnsemblMetazoa"/>
        </authorList>
    </citation>
    <scope>IDENTIFICATION</scope>
</reference>
<organism evidence="14 15">
    <name type="scientific">Strigamia maritima</name>
    <name type="common">European centipede</name>
    <name type="synonym">Geophilus maritimus</name>
    <dbReference type="NCBI Taxonomy" id="126957"/>
    <lineage>
        <taxon>Eukaryota</taxon>
        <taxon>Metazoa</taxon>
        <taxon>Ecdysozoa</taxon>
        <taxon>Arthropoda</taxon>
        <taxon>Myriapoda</taxon>
        <taxon>Chilopoda</taxon>
        <taxon>Pleurostigmophora</taxon>
        <taxon>Geophilomorpha</taxon>
        <taxon>Linotaeniidae</taxon>
        <taxon>Strigamia</taxon>
    </lineage>
</organism>
<comment type="subcellular location">
    <subcellularLocation>
        <location evidence="8">Postsynapse</location>
    </subcellularLocation>
</comment>
<dbReference type="InterPro" id="IPR058056">
    <property type="entry name" value="WH_TANC1/2"/>
</dbReference>
<feature type="repeat" description="ANK" evidence="10">
    <location>
        <begin position="1006"/>
        <end position="1038"/>
    </location>
</feature>
<evidence type="ECO:0000256" key="2">
    <source>
        <dbReference type="ARBA" id="ARBA00022737"/>
    </source>
</evidence>
<feature type="repeat" description="ANK" evidence="10">
    <location>
        <begin position="1039"/>
        <end position="1071"/>
    </location>
</feature>
<name>T1IZI4_STRMM</name>
<dbReference type="InterPro" id="IPR027417">
    <property type="entry name" value="P-loop_NTPase"/>
</dbReference>
<accession>T1IZI4</accession>
<dbReference type="InterPro" id="IPR011990">
    <property type="entry name" value="TPR-like_helical_dom_sf"/>
</dbReference>
<evidence type="ECO:0000256" key="3">
    <source>
        <dbReference type="ARBA" id="ARBA00022771"/>
    </source>
</evidence>
<evidence type="ECO:0000259" key="13">
    <source>
        <dbReference type="PROSITE" id="PS50089"/>
    </source>
</evidence>
<keyword evidence="15" id="KW-1185">Reference proteome</keyword>
<dbReference type="InterPro" id="IPR036770">
    <property type="entry name" value="Ankyrin_rpt-contain_sf"/>
</dbReference>
<evidence type="ECO:0000256" key="10">
    <source>
        <dbReference type="PROSITE-ProRule" id="PRU00023"/>
    </source>
</evidence>
<dbReference type="PRINTS" id="PR01415">
    <property type="entry name" value="ANKYRIN"/>
</dbReference>
<dbReference type="PROSITE" id="PS50088">
    <property type="entry name" value="ANK_REPEAT"/>
    <property type="match status" value="6"/>
</dbReference>
<dbReference type="SMART" id="SM00248">
    <property type="entry name" value="ANK"/>
    <property type="match status" value="11"/>
</dbReference>
<dbReference type="OMA" id="SCSKFPG"/>
<feature type="repeat" description="ANK" evidence="10">
    <location>
        <begin position="1105"/>
        <end position="1137"/>
    </location>
</feature>
<dbReference type="STRING" id="126957.T1IZI4"/>
<keyword evidence="6" id="KW-0770">Synapse</keyword>
<dbReference type="InterPro" id="IPR058018">
    <property type="entry name" value="AAA_lid_TANC1/2"/>
</dbReference>
<dbReference type="InterPro" id="IPR001841">
    <property type="entry name" value="Znf_RING"/>
</dbReference>
<dbReference type="SUPFAM" id="SSF48403">
    <property type="entry name" value="Ankyrin repeat"/>
    <property type="match status" value="1"/>
</dbReference>
<keyword evidence="5" id="KW-0862">Zinc</keyword>
<evidence type="ECO:0000256" key="8">
    <source>
        <dbReference type="ARBA" id="ARBA00034110"/>
    </source>
</evidence>
<feature type="compositionally biased region" description="Polar residues" evidence="12">
    <location>
        <begin position="202"/>
        <end position="213"/>
    </location>
</feature>
<dbReference type="PANTHER" id="PTHR24166">
    <property type="entry name" value="ROLLING PEBBLES, ISOFORM B"/>
    <property type="match status" value="1"/>
</dbReference>
<evidence type="ECO:0000256" key="1">
    <source>
        <dbReference type="ARBA" id="ARBA00022553"/>
    </source>
</evidence>
<dbReference type="GO" id="GO:0098794">
    <property type="term" value="C:postsynapse"/>
    <property type="evidence" value="ECO:0007669"/>
    <property type="project" value="UniProtKB-SubCell"/>
</dbReference>
<keyword evidence="3 11" id="KW-0479">Metal-binding</keyword>
<dbReference type="InterPro" id="IPR050889">
    <property type="entry name" value="Dendritic_Spine_Reg/Scaffold"/>
</dbReference>
<evidence type="ECO:0000256" key="4">
    <source>
        <dbReference type="ARBA" id="ARBA00022803"/>
    </source>
</evidence>
<sequence>MPGDNSHVWYNDLTTIHKMMKDMDFGSICPSCKMPFDKGKKRKLTDVCGHDRCYSCIYNSDKCALCLNTSPSPSFTGLGKQQPEPCSKGEAGTCAQLPPLSVSRSKLKTNGHFTTYMQTRSAQCSNPSSIDFVSHINKLHTFSSADDEETVAPPPTVHTAKSDLYMRLGLLLGDKFRGRGTRQKGPSSQSSSQESYASASSLNSCDNTKTSSNNVSPLSTLTGFSESESLNAPSFSLSSSLDPSLDSVTSASPIGTLPRRHSVTTNSSGQLEDIFPFDERKSVVRRSARAGSIKGPIDPKVRFAPYRPLQINLKPQFFEVPQLESDPIFVGRHWLFKEIEQELTSASSGNNGVIIIGGVGNGKTSIVLQLVEYSCFGRRQQEPIYQDINGSCISLLTNGSTNRLNLLSDSVRTLGGQVVAYHFCQADNNLTCLVPDFVHSIAAQLCQAPQLVAYRTLLASNSELQSMLTPKACIADSSLAFSKGVLDPLDTLKLQGKIPTTTSLIVIDGLDEAEYHRPDYGDTIASFLGRHLNKFPTWLKVIVTVRPNFQETIKSLPFHRISLDRVSTNEFLQRDLHDYITVRITTSPTIPNNIAINGKMDSALQTRFTSHLLHQSRGSFLYLRLTLDLVERGQLVMKSTSFKVLPQNLNEIYMLHFNLKFPSVRSFERIDMILNVCLASLYSMNLLEIYHSVNAGGSKPLILWEDFIQRMDILTGFLIQRQDGTYMFFHPSFRECPRAGHSNIAFRMSRLEAPLDFDKTCELGHHILKAHLYKNFDRLLGYTSRDMQALWLCHSSADISSALGSLRNSFSPNVKVSRLLLLSGANPNFQTSFADSTLLMVASQEGFTDMISLLLEFGANVNITNSSGHTALCLAALKGHLDIVRLLYTHGAQINYLDPSGHCALSYAAINGHIAVTSFLLQSDWPNSNKSSIALKEASQRALVSAASSGHKQVCEYLLNLPIVGVDLIDTLSGETALTAAAAKGHRDTCTLLLHCGGGVSVCGHHGIPALVSAVHGGHWEVVEVLLMNNADVDQMDGSGRTSLMTAAAEGHLGILELLLSKGADVNKTNRDNQTALCIACHTSQVHVAQCLLQHGADINHTDRTGRTPLDFAAASGDPAVVQLLLDKGALVEHVDHNGMRPLDRAISYQNADATLCFLRKGAKLGPSTWATASGKSEIMLLLLNKLLEDGSILYKKNRFVEASHRYQYALKKFPVENSGVDETAFRHLKHQMMINLIRCKRKLNEFEAALELTNKLLESSPQSFEAYYARTRIYRDMKQIIASLQDLETAMKLAPQNKDVHRVLKHLQDELKEMNNPAGNLLELHAYGGSLEAIVPSQQMINGVLV</sequence>
<keyword evidence="7 10" id="KW-0040">ANK repeat</keyword>
<feature type="region of interest" description="Disordered" evidence="12">
    <location>
        <begin position="176"/>
        <end position="213"/>
    </location>
</feature>
<dbReference type="Pfam" id="PF25521">
    <property type="entry name" value="WHD_TANC1"/>
    <property type="match status" value="1"/>
</dbReference>
<keyword evidence="2" id="KW-0677">Repeat</keyword>
<dbReference type="Proteomes" id="UP000014500">
    <property type="component" value="Unassembled WGS sequence"/>
</dbReference>
<dbReference type="Pfam" id="PF25520">
    <property type="entry name" value="AAA_lid_TANC1"/>
    <property type="match status" value="1"/>
</dbReference>